<proteinExistence type="predicted"/>
<accession>A0A2I1IN63</accession>
<evidence type="ECO:0000313" key="3">
    <source>
        <dbReference type="Proteomes" id="UP000235122"/>
    </source>
</evidence>
<sequence>MLVFPGSKRKTLIIGLSIVLAVVVVANLAVGYFLLRSTPTNAAKTPATKTVTAKAGEEALSVPTNYSKGIKKYRRFKKPKLGADFSLAKYQYCAKTNRMAAIAFVTDNVNVAIFNQQGQVLSKYQIAAPTWKAVDESEKGVLQTLTRVYPDAFLGHISFGDYVWGHKEGVNIATGKKVPVPGPKGSLVRGVAGTYLIVSTPKGKDEEVRAYAPGAYDKPALTISGQGNLQSFSDETLAFAKKLGRDSDISLLYLKTGKVVTTHAKGAAMPISGVIAMTDGYWLVADAGNHWQIPAEEGEVKVGDRIVHAAFGNAEGEGTAIFGTSAYLVSKSSMPASSHKLSSAKFKGALDRGLDALVPIPGDELLFLPSGGDYLAVTGTDRHQQFSRVYGMVDGLLVQDSAHMSTSSDSIMAIEVKTGIRLWMIPKGITADEYMTGGLLIGSDINTDEIVVSGAEGALPEEPQQKNSEQKQDKAAGDAIRNFDFANATWDVGRNGASNTYDLKDGVKEESFNGVPAKLQYVPEAAFYVDIDGDGYLDSIQRVNYYPGTAHFHFWYALWMWDPQRNTAVQHGMLEDFAGESCAGEIQRFWVQGDTIRASGLKHDDNAACAVAPSIPFSGEVQWDGESIRFVED</sequence>
<dbReference type="Proteomes" id="UP000235122">
    <property type="component" value="Unassembled WGS sequence"/>
</dbReference>
<dbReference type="EMBL" id="PKKO01000003">
    <property type="protein sequence ID" value="PKY72554.1"/>
    <property type="molecule type" value="Genomic_DNA"/>
</dbReference>
<reference evidence="2 3" key="1">
    <citation type="submission" date="2017-12" db="EMBL/GenBank/DDBJ databases">
        <title>Phylogenetic diversity of female urinary microbiome.</title>
        <authorList>
            <person name="Thomas-White K."/>
            <person name="Wolfe A.J."/>
        </authorList>
    </citation>
    <scope>NUCLEOTIDE SEQUENCE [LARGE SCALE GENOMIC DNA]</scope>
    <source>
        <strain evidence="2 3">UMB0402</strain>
    </source>
</reference>
<evidence type="ECO:0000313" key="2">
    <source>
        <dbReference type="EMBL" id="PKY72554.1"/>
    </source>
</evidence>
<keyword evidence="3" id="KW-1185">Reference proteome</keyword>
<dbReference type="GeneID" id="35866760"/>
<protein>
    <submittedName>
        <fullName evidence="2">Uncharacterized protein</fullName>
    </submittedName>
</protein>
<comment type="caution">
    <text evidence="2">The sequence shown here is derived from an EMBL/GenBank/DDBJ whole genome shotgun (WGS) entry which is preliminary data.</text>
</comment>
<keyword evidence="1" id="KW-0812">Transmembrane</keyword>
<dbReference type="AlphaFoldDB" id="A0A2I1IN63"/>
<organism evidence="2 3">
    <name type="scientific">Winkia neuii</name>
    <dbReference type="NCBI Taxonomy" id="33007"/>
    <lineage>
        <taxon>Bacteria</taxon>
        <taxon>Bacillati</taxon>
        <taxon>Actinomycetota</taxon>
        <taxon>Actinomycetes</taxon>
        <taxon>Actinomycetales</taxon>
        <taxon>Actinomycetaceae</taxon>
        <taxon>Winkia</taxon>
    </lineage>
</organism>
<dbReference type="RefSeq" id="WP_024332012.1">
    <property type="nucleotide sequence ID" value="NZ_JASOXK010000007.1"/>
</dbReference>
<keyword evidence="1" id="KW-1133">Transmembrane helix</keyword>
<feature type="transmembrane region" description="Helical" evidence="1">
    <location>
        <begin position="12"/>
        <end position="35"/>
    </location>
</feature>
<keyword evidence="1" id="KW-0472">Membrane</keyword>
<evidence type="ECO:0000256" key="1">
    <source>
        <dbReference type="SAM" id="Phobius"/>
    </source>
</evidence>
<name>A0A2I1IN63_9ACTO</name>
<gene>
    <name evidence="2" type="ORF">CYJ19_06860</name>
</gene>
<dbReference type="STRING" id="33007.HMPREF3198_00340"/>